<dbReference type="Pfam" id="PF22742">
    <property type="entry name" value="PspAB"/>
    <property type="match status" value="1"/>
</dbReference>
<organism evidence="1 2">
    <name type="scientific">Amycolatopsis acididurans</name>
    <dbReference type="NCBI Taxonomy" id="2724524"/>
    <lineage>
        <taxon>Bacteria</taxon>
        <taxon>Bacillati</taxon>
        <taxon>Actinomycetota</taxon>
        <taxon>Actinomycetes</taxon>
        <taxon>Pseudonocardiales</taxon>
        <taxon>Pseudonocardiaceae</taxon>
        <taxon>Amycolatopsis</taxon>
    </lineage>
</organism>
<dbReference type="Proteomes" id="UP000715441">
    <property type="component" value="Unassembled WGS sequence"/>
</dbReference>
<sequence>MKFLDVLLGRTKPVRPDLDALFAVPAAATGLEAALGMRPTGAGAVCFRTAEGEPGARAEKDALELATMDATSTVEVSRDEYAYSWVTIRRADRDLAALVTDLHAVNTALGDAGFGSGLLCIVLGFTTADGRPVGLVYVFKRGTFYPFAPVEHDRRDNELELAIRAHLGTDLPVEPDLARWFPLWSAPPLR</sequence>
<evidence type="ECO:0000313" key="2">
    <source>
        <dbReference type="Proteomes" id="UP000715441"/>
    </source>
</evidence>
<gene>
    <name evidence="1" type="ORF">HFP15_39230</name>
</gene>
<dbReference type="EMBL" id="JAAXLS010000069">
    <property type="protein sequence ID" value="NKQ58894.1"/>
    <property type="molecule type" value="Genomic_DNA"/>
</dbReference>
<proteinExistence type="predicted"/>
<reference evidence="1 2" key="1">
    <citation type="submission" date="2020-04" db="EMBL/GenBank/DDBJ databases">
        <title>Novel species.</title>
        <authorList>
            <person name="Teo W.F.A."/>
            <person name="Lipun K."/>
            <person name="Srisuk N."/>
            <person name="Duangmal K."/>
        </authorList>
    </citation>
    <scope>NUCLEOTIDE SEQUENCE [LARGE SCALE GENOMIC DNA]</scope>
    <source>
        <strain evidence="1 2">K13G38</strain>
    </source>
</reference>
<evidence type="ECO:0008006" key="3">
    <source>
        <dbReference type="Google" id="ProtNLM"/>
    </source>
</evidence>
<dbReference type="InterPro" id="IPR054383">
    <property type="entry name" value="PspAB-like"/>
</dbReference>
<protein>
    <recommendedName>
        <fullName evidence="3">GAF domain-containing protein</fullName>
    </recommendedName>
</protein>
<name>A0ABX1JHP9_9PSEU</name>
<evidence type="ECO:0000313" key="1">
    <source>
        <dbReference type="EMBL" id="NKQ58894.1"/>
    </source>
</evidence>
<keyword evidence="2" id="KW-1185">Reference proteome</keyword>
<comment type="caution">
    <text evidence="1">The sequence shown here is derived from an EMBL/GenBank/DDBJ whole genome shotgun (WGS) entry which is preliminary data.</text>
</comment>
<accession>A0ABX1JHP9</accession>
<dbReference type="RefSeq" id="WP_168523161.1">
    <property type="nucleotide sequence ID" value="NZ_JAAXLS010000069.1"/>
</dbReference>